<keyword evidence="4" id="KW-1185">Reference proteome</keyword>
<keyword evidence="2" id="KW-0812">Transmembrane</keyword>
<accession>A0A0N4WXU8</accession>
<feature type="region of interest" description="Disordered" evidence="1">
    <location>
        <begin position="1"/>
        <end position="21"/>
    </location>
</feature>
<keyword evidence="2" id="KW-0472">Membrane</keyword>
<feature type="transmembrane region" description="Helical" evidence="2">
    <location>
        <begin position="39"/>
        <end position="56"/>
    </location>
</feature>
<protein>
    <submittedName>
        <fullName evidence="3 5">Uncharacterized protein</fullName>
    </submittedName>
</protein>
<sequence>MPTTLTTPIRHRGVTDSRHSTKTDRRGLSAIVFGTRHHCYLQILVIPFSVVPLAIIDFPGPVFFVFLIVFISIVFLFDSSLYNDQIYNDLIIFVYRSHVSAHFQISLAVSGAQNLYHKYYYKKCHYNIRRFSVPLQLKW</sequence>
<dbReference type="EMBL" id="UZAF01019522">
    <property type="protein sequence ID" value="VDO61025.1"/>
    <property type="molecule type" value="Genomic_DNA"/>
</dbReference>
<reference evidence="5" key="1">
    <citation type="submission" date="2017-02" db="UniProtKB">
        <authorList>
            <consortium name="WormBaseParasite"/>
        </authorList>
    </citation>
    <scope>IDENTIFICATION</scope>
</reference>
<feature type="transmembrane region" description="Helical" evidence="2">
    <location>
        <begin position="62"/>
        <end position="82"/>
    </location>
</feature>
<dbReference type="Proteomes" id="UP000268014">
    <property type="component" value="Unassembled WGS sequence"/>
</dbReference>
<keyword evidence="2" id="KW-1133">Transmembrane helix</keyword>
<evidence type="ECO:0000313" key="5">
    <source>
        <dbReference type="WBParaSite" id="HPLM_0001666101-mRNA-1"/>
    </source>
</evidence>
<gene>
    <name evidence="3" type="ORF">HPLM_LOCUS16653</name>
</gene>
<dbReference type="AlphaFoldDB" id="A0A0N4WXU8"/>
<dbReference type="WBParaSite" id="HPLM_0001666101-mRNA-1">
    <property type="protein sequence ID" value="HPLM_0001666101-mRNA-1"/>
    <property type="gene ID" value="HPLM_0001666101"/>
</dbReference>
<evidence type="ECO:0000313" key="3">
    <source>
        <dbReference type="EMBL" id="VDO61025.1"/>
    </source>
</evidence>
<proteinExistence type="predicted"/>
<name>A0A0N4WXU8_HAEPC</name>
<evidence type="ECO:0000313" key="4">
    <source>
        <dbReference type="Proteomes" id="UP000268014"/>
    </source>
</evidence>
<evidence type="ECO:0000256" key="2">
    <source>
        <dbReference type="SAM" id="Phobius"/>
    </source>
</evidence>
<evidence type="ECO:0000256" key="1">
    <source>
        <dbReference type="SAM" id="MobiDB-lite"/>
    </source>
</evidence>
<organism evidence="5">
    <name type="scientific">Haemonchus placei</name>
    <name type="common">Barber's pole worm</name>
    <dbReference type="NCBI Taxonomy" id="6290"/>
    <lineage>
        <taxon>Eukaryota</taxon>
        <taxon>Metazoa</taxon>
        <taxon>Ecdysozoa</taxon>
        <taxon>Nematoda</taxon>
        <taxon>Chromadorea</taxon>
        <taxon>Rhabditida</taxon>
        <taxon>Rhabditina</taxon>
        <taxon>Rhabditomorpha</taxon>
        <taxon>Strongyloidea</taxon>
        <taxon>Trichostrongylidae</taxon>
        <taxon>Haemonchus</taxon>
    </lineage>
</organism>
<reference evidence="3 4" key="2">
    <citation type="submission" date="2018-11" db="EMBL/GenBank/DDBJ databases">
        <authorList>
            <consortium name="Pathogen Informatics"/>
        </authorList>
    </citation>
    <scope>NUCLEOTIDE SEQUENCE [LARGE SCALE GENOMIC DNA]</scope>
    <source>
        <strain evidence="3 4">MHpl1</strain>
    </source>
</reference>